<dbReference type="SMART" id="SM00091">
    <property type="entry name" value="PAS"/>
    <property type="match status" value="2"/>
</dbReference>
<dbReference type="Gene3D" id="3.20.20.450">
    <property type="entry name" value="EAL domain"/>
    <property type="match status" value="1"/>
</dbReference>
<dbReference type="InterPro" id="IPR052155">
    <property type="entry name" value="Biofilm_reg_signaling"/>
</dbReference>
<dbReference type="CDD" id="cd01949">
    <property type="entry name" value="GGDEF"/>
    <property type="match status" value="1"/>
</dbReference>
<dbReference type="SMART" id="SM00267">
    <property type="entry name" value="GGDEF"/>
    <property type="match status" value="1"/>
</dbReference>
<evidence type="ECO:0000313" key="5">
    <source>
        <dbReference type="EMBL" id="ANY67483.1"/>
    </source>
</evidence>
<dbReference type="PROSITE" id="PS50887">
    <property type="entry name" value="GGDEF"/>
    <property type="match status" value="1"/>
</dbReference>
<dbReference type="EMBL" id="CP016808">
    <property type="protein sequence ID" value="ANY67483.1"/>
    <property type="molecule type" value="Genomic_DNA"/>
</dbReference>
<protein>
    <recommendedName>
        <fullName evidence="6">Diguanylate cyclase</fullName>
    </recommendedName>
</protein>
<dbReference type="PANTHER" id="PTHR44757">
    <property type="entry name" value="DIGUANYLATE CYCLASE DGCP"/>
    <property type="match status" value="1"/>
</dbReference>
<evidence type="ECO:0000259" key="3">
    <source>
        <dbReference type="PROSITE" id="PS50883"/>
    </source>
</evidence>
<dbReference type="SMART" id="SM00052">
    <property type="entry name" value="EAL"/>
    <property type="match status" value="1"/>
</dbReference>
<dbReference type="Gene3D" id="3.30.70.270">
    <property type="match status" value="1"/>
</dbReference>
<sequence>MSITQHIAKTIYRPGIGKLIRPISRLLFNHMNEGIAIYHTDGQLVMSNHVAEKYGFLVTAAAKDSIYPLYFKINGAIPLPSDQQPLNRLLQGEQDIVQELWLKPGEGKAGSIVRIVGKALRSFRGMPLGFMLVVHDITLSKWHEKRLEVSEQRFKSLFEHNPDMVLWFDLKGTLLSVNSAFETVTGHFASELIGHSVGELINDVEAWQLQQLLEKVHEGRTIHQETSITNKSGELVYLHATVIPIIVEEQLAGFYIVAQNVTAQKQSMETISRIAYFDSLTGLPNRHSFFETLTGTLAQCSTCIDRQFAVLFVDLDRFKLINDTLGHRAGDFLLEQTALRMGKCVGDSGTIARLSGDEFIILLNHAGAQEAEQLAGKILDEIAVPIIYDNNRLLSTASIGISLYPDHGTSSEQLIQFADIAMYRVKEQGKNNYLFFTSEMNESIVRRTTMEKQLAIALEQEQLTLFYQPQVEASTGKISGFEALVRWNMPERGLISPLEFIPLAEETGMIIQLGEWVLRRACEQHKRWIDEGLMPVTIAVNISMKQFEDDSLFETIRHILFETKLPPHLLELEITESIGLQGADQVINKLNRLKTLGVSIAIDDFGTGYSSLHYLQKLPIDTLKIDKSFIRDMINVTPDISIVHSIIRLAHSLQLDVLAEGVEVVSQLEMLAELKCERLQGYLFSRPIPAEEARVLLQRQKLDEHYR</sequence>
<dbReference type="InterPro" id="IPR013656">
    <property type="entry name" value="PAS_4"/>
</dbReference>
<dbReference type="SUPFAM" id="SSF55073">
    <property type="entry name" value="Nucleotide cyclase"/>
    <property type="match status" value="1"/>
</dbReference>
<dbReference type="PANTHER" id="PTHR44757:SF2">
    <property type="entry name" value="BIOFILM ARCHITECTURE MAINTENANCE PROTEIN MBAA"/>
    <property type="match status" value="1"/>
</dbReference>
<reference evidence="5" key="1">
    <citation type="submission" date="2016-08" db="EMBL/GenBank/DDBJ databases">
        <title>Complete Genome Seqeunce of Paenibacillus sp. BIHB 4019 from tea rhizoplane.</title>
        <authorList>
            <person name="Thakur R."/>
            <person name="Swarnkar M.K."/>
            <person name="Gulati A."/>
        </authorList>
    </citation>
    <scope>NUCLEOTIDE SEQUENCE [LARGE SCALE GENOMIC DNA]</scope>
    <source>
        <strain evidence="5">BIHB4019</strain>
    </source>
</reference>
<dbReference type="CDD" id="cd00130">
    <property type="entry name" value="PAS"/>
    <property type="match status" value="1"/>
</dbReference>
<organism evidence="5">
    <name type="scientific">Paenibacillus sp. BIHB 4019</name>
    <dbReference type="NCBI Taxonomy" id="1870819"/>
    <lineage>
        <taxon>Bacteria</taxon>
        <taxon>Bacillati</taxon>
        <taxon>Bacillota</taxon>
        <taxon>Bacilli</taxon>
        <taxon>Bacillales</taxon>
        <taxon>Paenibacillaceae</taxon>
        <taxon>Paenibacillus</taxon>
    </lineage>
</organism>
<dbReference type="InterPro" id="IPR035919">
    <property type="entry name" value="EAL_sf"/>
</dbReference>
<name>A0A1B2DIG4_9BACL</name>
<dbReference type="InterPro" id="IPR035965">
    <property type="entry name" value="PAS-like_dom_sf"/>
</dbReference>
<dbReference type="Pfam" id="PF00990">
    <property type="entry name" value="GGDEF"/>
    <property type="match status" value="1"/>
</dbReference>
<dbReference type="AlphaFoldDB" id="A0A1B2DIG4"/>
<dbReference type="InterPro" id="IPR043128">
    <property type="entry name" value="Rev_trsase/Diguanyl_cyclase"/>
</dbReference>
<dbReference type="PROSITE" id="PS50112">
    <property type="entry name" value="PAS"/>
    <property type="match status" value="1"/>
</dbReference>
<proteinExistence type="predicted"/>
<dbReference type="InterPro" id="IPR001633">
    <property type="entry name" value="EAL_dom"/>
</dbReference>
<feature type="domain" description="GGDEF" evidence="4">
    <location>
        <begin position="306"/>
        <end position="438"/>
    </location>
</feature>
<dbReference type="InterPro" id="IPR000700">
    <property type="entry name" value="PAS-assoc_C"/>
</dbReference>
<dbReference type="InterPro" id="IPR000160">
    <property type="entry name" value="GGDEF_dom"/>
</dbReference>
<dbReference type="NCBIfam" id="TIGR00254">
    <property type="entry name" value="GGDEF"/>
    <property type="match status" value="1"/>
</dbReference>
<evidence type="ECO:0000259" key="2">
    <source>
        <dbReference type="PROSITE" id="PS50113"/>
    </source>
</evidence>
<dbReference type="Pfam" id="PF00563">
    <property type="entry name" value="EAL"/>
    <property type="match status" value="1"/>
</dbReference>
<feature type="domain" description="PAS" evidence="1">
    <location>
        <begin position="150"/>
        <end position="220"/>
    </location>
</feature>
<dbReference type="SUPFAM" id="SSF55785">
    <property type="entry name" value="PYP-like sensor domain (PAS domain)"/>
    <property type="match status" value="1"/>
</dbReference>
<evidence type="ECO:0000259" key="1">
    <source>
        <dbReference type="PROSITE" id="PS50112"/>
    </source>
</evidence>
<dbReference type="Pfam" id="PF08448">
    <property type="entry name" value="PAS_4"/>
    <property type="match status" value="1"/>
</dbReference>
<feature type="domain" description="EAL" evidence="3">
    <location>
        <begin position="447"/>
        <end position="701"/>
    </location>
</feature>
<accession>A0A1B2DIG4</accession>
<dbReference type="NCBIfam" id="TIGR00229">
    <property type="entry name" value="sensory_box"/>
    <property type="match status" value="1"/>
</dbReference>
<gene>
    <name evidence="5" type="ORF">BBD42_14125</name>
</gene>
<dbReference type="CDD" id="cd01948">
    <property type="entry name" value="EAL"/>
    <property type="match status" value="1"/>
</dbReference>
<evidence type="ECO:0000259" key="4">
    <source>
        <dbReference type="PROSITE" id="PS50887"/>
    </source>
</evidence>
<dbReference type="FunFam" id="3.20.20.450:FF:000001">
    <property type="entry name" value="Cyclic di-GMP phosphodiesterase yahA"/>
    <property type="match status" value="1"/>
</dbReference>
<evidence type="ECO:0008006" key="6">
    <source>
        <dbReference type="Google" id="ProtNLM"/>
    </source>
</evidence>
<dbReference type="PROSITE" id="PS50883">
    <property type="entry name" value="EAL"/>
    <property type="match status" value="1"/>
</dbReference>
<dbReference type="SUPFAM" id="SSF141868">
    <property type="entry name" value="EAL domain-like"/>
    <property type="match status" value="1"/>
</dbReference>
<dbReference type="Gene3D" id="3.30.450.20">
    <property type="entry name" value="PAS domain"/>
    <property type="match status" value="2"/>
</dbReference>
<dbReference type="RefSeq" id="WP_172455500.1">
    <property type="nucleotide sequence ID" value="NZ_CP016808.1"/>
</dbReference>
<dbReference type="InterPro" id="IPR029787">
    <property type="entry name" value="Nucleotide_cyclase"/>
</dbReference>
<feature type="domain" description="PAC" evidence="2">
    <location>
        <begin position="222"/>
        <end position="273"/>
    </location>
</feature>
<dbReference type="InterPro" id="IPR000014">
    <property type="entry name" value="PAS"/>
</dbReference>
<dbReference type="PROSITE" id="PS50113">
    <property type="entry name" value="PAC"/>
    <property type="match status" value="1"/>
</dbReference>